<accession>A0ABS1C8Q9</accession>
<keyword evidence="2" id="KW-1185">Reference proteome</keyword>
<dbReference type="EMBL" id="JACVDA010000008">
    <property type="protein sequence ID" value="MBK1468445.1"/>
    <property type="molecule type" value="Genomic_DNA"/>
</dbReference>
<sequence>MCDDKIIRCKVITNWNLYNKVRKNAKFYDISINKYLKSLFLDKSICFKCSFKNLENDLNYINSLGQNINFIATKINLKKSITKIDLENLDLVISKLENTLENILKLELINLNIYDNNFETNPKKYILRFRLYSSEYKFLNKKIKDFGFIKMNDYFNSILKSRYYIIFPKKFLVQLLFEIQKIEVNLKQINVFLEEEYFRNIFEKTEKFKERINLYLRF</sequence>
<gene>
    <name evidence="1" type="ORF">IBJ83_03835</name>
</gene>
<evidence type="ECO:0000313" key="1">
    <source>
        <dbReference type="EMBL" id="MBK1468445.1"/>
    </source>
</evidence>
<reference evidence="1 2" key="1">
    <citation type="submission" date="2020-09" db="EMBL/GenBank/DDBJ databases">
        <title>Parvimonas S3374 sp. nov.</title>
        <authorList>
            <person name="Buhl M."/>
        </authorList>
    </citation>
    <scope>NUCLEOTIDE SEQUENCE [LARGE SCALE GENOMIC DNA]</scope>
    <source>
        <strain evidence="1 2">S3374</strain>
    </source>
</reference>
<protein>
    <submittedName>
        <fullName evidence="1">Uncharacterized protein</fullName>
    </submittedName>
</protein>
<dbReference type="RefSeq" id="WP_201275368.1">
    <property type="nucleotide sequence ID" value="NZ_JACVDA010000008.1"/>
</dbReference>
<dbReference type="Proteomes" id="UP000823123">
    <property type="component" value="Unassembled WGS sequence"/>
</dbReference>
<comment type="caution">
    <text evidence="1">The sequence shown here is derived from an EMBL/GenBank/DDBJ whole genome shotgun (WGS) entry which is preliminary data.</text>
</comment>
<organism evidence="1 2">
    <name type="scientific">Parvimonas parva</name>
    <dbReference type="NCBI Taxonomy" id="2769485"/>
    <lineage>
        <taxon>Bacteria</taxon>
        <taxon>Bacillati</taxon>
        <taxon>Bacillota</taxon>
        <taxon>Tissierellia</taxon>
        <taxon>Tissierellales</taxon>
        <taxon>Peptoniphilaceae</taxon>
        <taxon>Parvimonas</taxon>
    </lineage>
</organism>
<name>A0ABS1C8Q9_9FIRM</name>
<proteinExistence type="predicted"/>
<evidence type="ECO:0000313" key="2">
    <source>
        <dbReference type="Proteomes" id="UP000823123"/>
    </source>
</evidence>